<dbReference type="PANTHER" id="PTHR30363">
    <property type="entry name" value="HTH-TYPE TRANSCRIPTIONAL REGULATOR SRLR-RELATED"/>
    <property type="match status" value="1"/>
</dbReference>
<organism evidence="4 5">
    <name type="scientific">Streptomyces malaysiensis</name>
    <dbReference type="NCBI Taxonomy" id="92644"/>
    <lineage>
        <taxon>Bacteria</taxon>
        <taxon>Bacillati</taxon>
        <taxon>Actinomycetota</taxon>
        <taxon>Actinomycetes</taxon>
        <taxon>Kitasatosporales</taxon>
        <taxon>Streptomycetaceae</taxon>
        <taxon>Streptomyces</taxon>
        <taxon>Streptomyces violaceusniger group</taxon>
    </lineage>
</organism>
<dbReference type="InterPro" id="IPR036390">
    <property type="entry name" value="WH_DNA-bd_sf"/>
</dbReference>
<reference evidence="4 5" key="1">
    <citation type="submission" date="2020-11" db="EMBL/GenBank/DDBJ databases">
        <title>Complete genome sequence unveiled secondary metabolic potentials in Streptomyces solisilvae HNM0141.</title>
        <authorList>
            <person name="Huang X."/>
        </authorList>
    </citation>
    <scope>NUCLEOTIDE SEQUENCE [LARGE SCALE GENOMIC DNA]</scope>
    <source>
        <strain evidence="4 5">HNM0141</strain>
    </source>
</reference>
<evidence type="ECO:0000313" key="4">
    <source>
        <dbReference type="EMBL" id="QPI60807.1"/>
    </source>
</evidence>
<accession>A0ABX6WH81</accession>
<proteinExistence type="predicted"/>
<dbReference type="SMART" id="SM00420">
    <property type="entry name" value="HTH_DEOR"/>
    <property type="match status" value="1"/>
</dbReference>
<dbReference type="Gene3D" id="3.40.50.1360">
    <property type="match status" value="1"/>
</dbReference>
<dbReference type="InterPro" id="IPR036388">
    <property type="entry name" value="WH-like_DNA-bd_sf"/>
</dbReference>
<dbReference type="InterPro" id="IPR001034">
    <property type="entry name" value="DeoR_HTH"/>
</dbReference>
<dbReference type="SUPFAM" id="SSF46785">
    <property type="entry name" value="Winged helix' DNA-binding domain"/>
    <property type="match status" value="1"/>
</dbReference>
<dbReference type="Proteomes" id="UP000663421">
    <property type="component" value="Chromosome"/>
</dbReference>
<dbReference type="InterPro" id="IPR037171">
    <property type="entry name" value="NagB/RpiA_transferase-like"/>
</dbReference>
<evidence type="ECO:0000259" key="3">
    <source>
        <dbReference type="PROSITE" id="PS51000"/>
    </source>
</evidence>
<dbReference type="PANTHER" id="PTHR30363:SF44">
    <property type="entry name" value="AGA OPERON TRANSCRIPTIONAL REPRESSOR-RELATED"/>
    <property type="match status" value="1"/>
</dbReference>
<dbReference type="PRINTS" id="PR00037">
    <property type="entry name" value="HTHLACR"/>
</dbReference>
<dbReference type="EMBL" id="CP065050">
    <property type="protein sequence ID" value="QPI60807.1"/>
    <property type="molecule type" value="Genomic_DNA"/>
</dbReference>
<dbReference type="SMART" id="SM01134">
    <property type="entry name" value="DeoRC"/>
    <property type="match status" value="1"/>
</dbReference>
<dbReference type="Gene3D" id="1.10.10.10">
    <property type="entry name" value="Winged helix-like DNA-binding domain superfamily/Winged helix DNA-binding domain"/>
    <property type="match status" value="1"/>
</dbReference>
<sequence>MKGHRVPRDSELRRQAIVRLATTTGLTNVEELSAQFGVTASTIRRDLAQLEGAGALARTYGGAMALVAHPEASLRQRVGEEFEAKRSIARWAARRIGAGETVLLDAGTTTGALAHELRHGPELTVVTAGMTALQELASADGVTVECLGGHLRPRSQSFIGPLAETALERRTFDRVFLGADGVTAEDGICEADIRQTRLKELMTRRSDRVYLLVHATKIGRRPFHAWAPMPPKWTLVTDDSATDADLDPFRAKGIDVVVTDENGDDISGRRG</sequence>
<dbReference type="PROSITE" id="PS51000">
    <property type="entry name" value="HTH_DEOR_2"/>
    <property type="match status" value="1"/>
</dbReference>
<protein>
    <submittedName>
        <fullName evidence="4">DeoR/GlpR transcriptional regulator</fullName>
    </submittedName>
</protein>
<keyword evidence="1" id="KW-0805">Transcription regulation</keyword>
<name>A0ABX6WH81_STRMQ</name>
<dbReference type="Pfam" id="PF00455">
    <property type="entry name" value="DeoRC"/>
    <property type="match status" value="1"/>
</dbReference>
<dbReference type="InterPro" id="IPR014036">
    <property type="entry name" value="DeoR-like_C"/>
</dbReference>
<keyword evidence="5" id="KW-1185">Reference proteome</keyword>
<dbReference type="InterPro" id="IPR050313">
    <property type="entry name" value="Carb_Metab_HTH_regulators"/>
</dbReference>
<feature type="domain" description="HTH deoR-type" evidence="3">
    <location>
        <begin position="10"/>
        <end position="65"/>
    </location>
</feature>
<dbReference type="SUPFAM" id="SSF100950">
    <property type="entry name" value="NagB/RpiA/CoA transferase-like"/>
    <property type="match status" value="1"/>
</dbReference>
<keyword evidence="2" id="KW-0804">Transcription</keyword>
<evidence type="ECO:0000256" key="1">
    <source>
        <dbReference type="ARBA" id="ARBA00023015"/>
    </source>
</evidence>
<gene>
    <name evidence="4" type="ORF">I1A49_43125</name>
</gene>
<evidence type="ECO:0000256" key="2">
    <source>
        <dbReference type="ARBA" id="ARBA00023163"/>
    </source>
</evidence>
<dbReference type="Pfam" id="PF08220">
    <property type="entry name" value="HTH_DeoR"/>
    <property type="match status" value="1"/>
</dbReference>
<evidence type="ECO:0000313" key="5">
    <source>
        <dbReference type="Proteomes" id="UP000663421"/>
    </source>
</evidence>